<feature type="transmembrane region" description="Helical" evidence="8">
    <location>
        <begin position="359"/>
        <end position="384"/>
    </location>
</feature>
<feature type="transmembrane region" description="Helical" evidence="8">
    <location>
        <begin position="191"/>
        <end position="212"/>
    </location>
</feature>
<evidence type="ECO:0000256" key="7">
    <source>
        <dbReference type="SAM" id="MobiDB-lite"/>
    </source>
</evidence>
<gene>
    <name evidence="10" type="ORF">CTI12_AA232090</name>
</gene>
<feature type="transmembrane region" description="Helical" evidence="8">
    <location>
        <begin position="137"/>
        <end position="155"/>
    </location>
</feature>
<evidence type="ECO:0000256" key="5">
    <source>
        <dbReference type="ARBA" id="ARBA00023136"/>
    </source>
</evidence>
<dbReference type="InterPro" id="IPR036259">
    <property type="entry name" value="MFS_trans_sf"/>
</dbReference>
<feature type="compositionally biased region" description="Low complexity" evidence="7">
    <location>
        <begin position="322"/>
        <end position="337"/>
    </location>
</feature>
<dbReference type="InterPro" id="IPR005828">
    <property type="entry name" value="MFS_sugar_transport-like"/>
</dbReference>
<dbReference type="InterPro" id="IPR020846">
    <property type="entry name" value="MFS_dom"/>
</dbReference>
<keyword evidence="11" id="KW-1185">Reference proteome</keyword>
<reference evidence="10 11" key="1">
    <citation type="journal article" date="2018" name="Mol. Plant">
        <title>The genome of Artemisia annua provides insight into the evolution of Asteraceae family and artemisinin biosynthesis.</title>
        <authorList>
            <person name="Shen Q."/>
            <person name="Zhang L."/>
            <person name="Liao Z."/>
            <person name="Wang S."/>
            <person name="Yan T."/>
            <person name="Shi P."/>
            <person name="Liu M."/>
            <person name="Fu X."/>
            <person name="Pan Q."/>
            <person name="Wang Y."/>
            <person name="Lv Z."/>
            <person name="Lu X."/>
            <person name="Zhang F."/>
            <person name="Jiang W."/>
            <person name="Ma Y."/>
            <person name="Chen M."/>
            <person name="Hao X."/>
            <person name="Li L."/>
            <person name="Tang Y."/>
            <person name="Lv G."/>
            <person name="Zhou Y."/>
            <person name="Sun X."/>
            <person name="Brodelius P.E."/>
            <person name="Rose J.K.C."/>
            <person name="Tang K."/>
        </authorList>
    </citation>
    <scope>NUCLEOTIDE SEQUENCE [LARGE SCALE GENOMIC DNA]</scope>
    <source>
        <strain evidence="11">cv. Huhao1</strain>
        <tissue evidence="10">Leaf</tissue>
    </source>
</reference>
<evidence type="ECO:0000256" key="6">
    <source>
        <dbReference type="ARBA" id="ARBA00044504"/>
    </source>
</evidence>
<feature type="transmembrane region" description="Helical" evidence="8">
    <location>
        <begin position="404"/>
        <end position="426"/>
    </location>
</feature>
<evidence type="ECO:0000256" key="1">
    <source>
        <dbReference type="ARBA" id="ARBA00004141"/>
    </source>
</evidence>
<dbReference type="AlphaFoldDB" id="A0A2U1NTB3"/>
<evidence type="ECO:0000313" key="11">
    <source>
        <dbReference type="Proteomes" id="UP000245207"/>
    </source>
</evidence>
<dbReference type="PANTHER" id="PTHR23511:SF5">
    <property type="entry name" value="MAJOR FACILITATOR-TYPE TRANSPORTER HXNZ-RELATED"/>
    <property type="match status" value="1"/>
</dbReference>
<sequence>MATPASFSGVLPLSNRTRALFAQPSVSVHSFSYKPRLTTSTSVKLRSKSSYGVRFGSKRSFVVSADASSSSNGRMGDQGYAYTLDEALSTIGFGKFQVGVLAYAGLGWVAEAMEMMLLSFVGPAIQPEWGLSSSQESLISTVAFGGMLVGAYSWGVVSDSYGRKKGFLGSTIITSVAGLLSAFAPNYISLLILRCLVGVGLGCGHVFTSWFLEFVPTPNRGAWMVVFSTFWTVGTIMEASLAWWIMPTYGWRLLLGLSAVPSLVALLFYGLVPESPRYLCTQGRLTEAHYILANGATLNCKDLPKGLLVSDHINESTNEGQSSESTTLLSSTKNESNNFQRNPSSIVMLLSPNLTRTTLLLWFLYFGNTFSYYGIILLTSQLSIGQSECDPTTLQSDNIEDPSLYVNVFITSLAELPGLALAAFILDRVGRKISMEIMLVAGFVLLLPLVIHQNAILTTGFLFGARIYVHFSKLHCCLYLCPRGVSNEVKSNRSWNSYSYRQNWRDGMPFDSSWNG</sequence>
<feature type="domain" description="Major facilitator superfamily (MFS) profile" evidence="9">
    <location>
        <begin position="100"/>
        <end position="516"/>
    </location>
</feature>
<keyword evidence="2" id="KW-0813">Transport</keyword>
<protein>
    <submittedName>
        <fullName evidence="10">General substrate transporter</fullName>
    </submittedName>
</protein>
<comment type="caution">
    <text evidence="10">The sequence shown here is derived from an EMBL/GenBank/DDBJ whole genome shotgun (WGS) entry which is preliminary data.</text>
</comment>
<feature type="transmembrane region" description="Helical" evidence="8">
    <location>
        <begin position="224"/>
        <end position="245"/>
    </location>
</feature>
<dbReference type="PANTHER" id="PTHR23511">
    <property type="entry name" value="SYNAPTIC VESICLE GLYCOPROTEIN 2"/>
    <property type="match status" value="1"/>
</dbReference>
<proteinExistence type="inferred from homology"/>
<dbReference type="GO" id="GO:0022857">
    <property type="term" value="F:transmembrane transporter activity"/>
    <property type="evidence" value="ECO:0007669"/>
    <property type="project" value="InterPro"/>
</dbReference>
<accession>A0A2U1NTB3</accession>
<organism evidence="10 11">
    <name type="scientific">Artemisia annua</name>
    <name type="common">Sweet wormwood</name>
    <dbReference type="NCBI Taxonomy" id="35608"/>
    <lineage>
        <taxon>Eukaryota</taxon>
        <taxon>Viridiplantae</taxon>
        <taxon>Streptophyta</taxon>
        <taxon>Embryophyta</taxon>
        <taxon>Tracheophyta</taxon>
        <taxon>Spermatophyta</taxon>
        <taxon>Magnoliopsida</taxon>
        <taxon>eudicotyledons</taxon>
        <taxon>Gunneridae</taxon>
        <taxon>Pentapetalae</taxon>
        <taxon>asterids</taxon>
        <taxon>campanulids</taxon>
        <taxon>Asterales</taxon>
        <taxon>Asteraceae</taxon>
        <taxon>Asteroideae</taxon>
        <taxon>Anthemideae</taxon>
        <taxon>Artemisiinae</taxon>
        <taxon>Artemisia</taxon>
    </lineage>
</organism>
<evidence type="ECO:0000256" key="3">
    <source>
        <dbReference type="ARBA" id="ARBA00022692"/>
    </source>
</evidence>
<evidence type="ECO:0000256" key="4">
    <source>
        <dbReference type="ARBA" id="ARBA00022989"/>
    </source>
</evidence>
<feature type="transmembrane region" description="Helical" evidence="8">
    <location>
        <begin position="167"/>
        <end position="185"/>
    </location>
</feature>
<dbReference type="Pfam" id="PF00083">
    <property type="entry name" value="Sugar_tr"/>
    <property type="match status" value="1"/>
</dbReference>
<comment type="similarity">
    <text evidence="6">Belongs to the major facilitator superfamily. Phosphate:H(+) symporter (TC 2.A.1.9) family.</text>
</comment>
<dbReference type="PROSITE" id="PS50850">
    <property type="entry name" value="MFS"/>
    <property type="match status" value="1"/>
</dbReference>
<dbReference type="SUPFAM" id="SSF103473">
    <property type="entry name" value="MFS general substrate transporter"/>
    <property type="match status" value="1"/>
</dbReference>
<evidence type="ECO:0000259" key="9">
    <source>
        <dbReference type="PROSITE" id="PS50850"/>
    </source>
</evidence>
<dbReference type="Gene3D" id="1.20.1250.20">
    <property type="entry name" value="MFS general substrate transporter like domains"/>
    <property type="match status" value="1"/>
</dbReference>
<dbReference type="OrthoDB" id="4139357at2759"/>
<comment type="subcellular location">
    <subcellularLocation>
        <location evidence="1">Membrane</location>
        <topology evidence="1">Multi-pass membrane protein</topology>
    </subcellularLocation>
</comment>
<feature type="transmembrane region" description="Helical" evidence="8">
    <location>
        <begin position="433"/>
        <end position="451"/>
    </location>
</feature>
<keyword evidence="5 8" id="KW-0472">Membrane</keyword>
<keyword evidence="3 8" id="KW-0812">Transmembrane</keyword>
<evidence type="ECO:0000313" key="10">
    <source>
        <dbReference type="EMBL" id="PWA76708.1"/>
    </source>
</evidence>
<feature type="region of interest" description="Disordered" evidence="7">
    <location>
        <begin position="315"/>
        <end position="337"/>
    </location>
</feature>
<evidence type="ECO:0000256" key="2">
    <source>
        <dbReference type="ARBA" id="ARBA00022448"/>
    </source>
</evidence>
<dbReference type="Proteomes" id="UP000245207">
    <property type="component" value="Unassembled WGS sequence"/>
</dbReference>
<evidence type="ECO:0000256" key="8">
    <source>
        <dbReference type="SAM" id="Phobius"/>
    </source>
</evidence>
<dbReference type="EMBL" id="PKPP01002232">
    <property type="protein sequence ID" value="PWA76708.1"/>
    <property type="molecule type" value="Genomic_DNA"/>
</dbReference>
<keyword evidence="4 8" id="KW-1133">Transmembrane helix</keyword>
<feature type="transmembrane region" description="Helical" evidence="8">
    <location>
        <begin position="251"/>
        <end position="272"/>
    </location>
</feature>
<name>A0A2U1NTB3_ARTAN</name>
<dbReference type="GO" id="GO:0016020">
    <property type="term" value="C:membrane"/>
    <property type="evidence" value="ECO:0007669"/>
    <property type="project" value="UniProtKB-SubCell"/>
</dbReference>